<name>A0ABZ3H2V9_GEOAI</name>
<keyword evidence="5 7" id="KW-0255">Endonuclease</keyword>
<comment type="function">
    <text evidence="7">DNA repair enzyme involved in the repair of deaminated bases. Selectively cleaves double-stranded DNA at the second phosphodiester bond 3' to a deoxyinosine leaving behind the intact lesion on the nicked DNA.</text>
</comment>
<keyword evidence="9" id="KW-1185">Reference proteome</keyword>
<sequence>MNLERLREIQDEIANRVTISEPGEIEYVAGIDTAFFRYSGTEYAVSSAVLMSYPGLELLKVESVVDTVDFPYIPTYLMFRESRTAIKALKKVLREKTVVMVDGSGLAHPRRCGIATYIGVELSLPAIGITKKRLCGEVAGEGDVKKLIVDGEHVGYEILTCRRCKPIYVSAGNMITPDKALEVVMNCLRGYKLPEPVRMADKYSKKVKSEYLSDLQSSI</sequence>
<protein>
    <recommendedName>
        <fullName evidence="7">Endonuclease V</fullName>
        <ecNumber evidence="7">3.1.21.7</ecNumber>
    </recommendedName>
    <alternativeName>
        <fullName evidence="7">Deoxyinosine 3'endonuclease</fullName>
    </alternativeName>
    <alternativeName>
        <fullName evidence="7">Deoxyribonuclease V</fullName>
        <shortName evidence="7">DNase V</shortName>
    </alternativeName>
</protein>
<keyword evidence="7" id="KW-0227">DNA damage</keyword>
<evidence type="ECO:0000256" key="3">
    <source>
        <dbReference type="ARBA" id="ARBA00022490"/>
    </source>
</evidence>
<dbReference type="GO" id="GO:0004519">
    <property type="term" value="F:endonuclease activity"/>
    <property type="evidence" value="ECO:0007669"/>
    <property type="project" value="UniProtKB-KW"/>
</dbReference>
<feature type="binding site" evidence="7">
    <location>
        <position position="102"/>
    </location>
    <ligand>
        <name>Mg(2+)</name>
        <dbReference type="ChEBI" id="CHEBI:18420"/>
    </ligand>
</feature>
<dbReference type="GeneID" id="90449369"/>
<dbReference type="EC" id="3.1.21.7" evidence="7"/>
<evidence type="ECO:0000313" key="8">
    <source>
        <dbReference type="EMBL" id="XAT62951.1"/>
    </source>
</evidence>
<keyword evidence="3 7" id="KW-0963">Cytoplasm</keyword>
<comment type="similarity">
    <text evidence="7">Belongs to the endonuclease V family.</text>
</comment>
<dbReference type="HAMAP" id="MF_00801">
    <property type="entry name" value="Endonuclease_5"/>
    <property type="match status" value="1"/>
</dbReference>
<evidence type="ECO:0000256" key="7">
    <source>
        <dbReference type="HAMAP-Rule" id="MF_00801"/>
    </source>
</evidence>
<keyword evidence="7" id="KW-0479">Metal-binding</keyword>
<dbReference type="Gene3D" id="3.30.2170.10">
    <property type="entry name" value="archaeoglobus fulgidus dsm 4304 superfamily"/>
    <property type="match status" value="1"/>
</dbReference>
<comment type="subcellular location">
    <subcellularLocation>
        <location evidence="2 7">Cytoplasm</location>
    </subcellularLocation>
</comment>
<evidence type="ECO:0000256" key="6">
    <source>
        <dbReference type="ARBA" id="ARBA00022801"/>
    </source>
</evidence>
<keyword evidence="7" id="KW-0460">Magnesium</keyword>
<feature type="site" description="Interaction with target DNA" evidence="7">
    <location>
        <position position="72"/>
    </location>
</feature>
<dbReference type="PANTHER" id="PTHR28511:SF1">
    <property type="entry name" value="ENDONUCLEASE V"/>
    <property type="match status" value="1"/>
</dbReference>
<dbReference type="PANTHER" id="PTHR28511">
    <property type="entry name" value="ENDONUCLEASE V"/>
    <property type="match status" value="1"/>
</dbReference>
<organism evidence="8 9">
    <name type="scientific">Geoglobus acetivorans</name>
    <dbReference type="NCBI Taxonomy" id="565033"/>
    <lineage>
        <taxon>Archaea</taxon>
        <taxon>Methanobacteriati</taxon>
        <taxon>Methanobacteriota</taxon>
        <taxon>Archaeoglobi</taxon>
        <taxon>Archaeoglobales</taxon>
        <taxon>Archaeoglobaceae</taxon>
        <taxon>Geoglobus</taxon>
    </lineage>
</organism>
<dbReference type="InterPro" id="IPR007581">
    <property type="entry name" value="Endonuclease-V"/>
</dbReference>
<keyword evidence="7" id="KW-0234">DNA repair</keyword>
<keyword evidence="4 7" id="KW-0540">Nuclease</keyword>
<dbReference type="RefSeq" id="WP_193808114.1">
    <property type="nucleotide sequence ID" value="NZ_CP087714.1"/>
</dbReference>
<proteinExistence type="inferred from homology"/>
<evidence type="ECO:0000256" key="5">
    <source>
        <dbReference type="ARBA" id="ARBA00022759"/>
    </source>
</evidence>
<comment type="cofactor">
    <cofactor evidence="7">
        <name>Mg(2+)</name>
        <dbReference type="ChEBI" id="CHEBI:18420"/>
    </cofactor>
</comment>
<comment type="catalytic activity">
    <reaction evidence="1 7">
        <text>Endonucleolytic cleavage at apurinic or apyrimidinic sites to products with a 5'-phosphate.</text>
        <dbReference type="EC" id="3.1.21.7"/>
    </reaction>
</comment>
<evidence type="ECO:0000256" key="4">
    <source>
        <dbReference type="ARBA" id="ARBA00022722"/>
    </source>
</evidence>
<accession>A0ABZ3H2V9</accession>
<evidence type="ECO:0000256" key="2">
    <source>
        <dbReference type="ARBA" id="ARBA00004496"/>
    </source>
</evidence>
<feature type="binding site" evidence="7">
    <location>
        <position position="32"/>
    </location>
    <ligand>
        <name>Mg(2+)</name>
        <dbReference type="ChEBI" id="CHEBI:18420"/>
    </ligand>
</feature>
<dbReference type="Proteomes" id="UP001492541">
    <property type="component" value="Chromosome"/>
</dbReference>
<dbReference type="EMBL" id="CP087714">
    <property type="protein sequence ID" value="XAT62951.1"/>
    <property type="molecule type" value="Genomic_DNA"/>
</dbReference>
<evidence type="ECO:0000313" key="9">
    <source>
        <dbReference type="Proteomes" id="UP001492541"/>
    </source>
</evidence>
<evidence type="ECO:0000256" key="1">
    <source>
        <dbReference type="ARBA" id="ARBA00001835"/>
    </source>
</evidence>
<reference evidence="8 9" key="1">
    <citation type="submission" date="2021-11" db="EMBL/GenBank/DDBJ databases">
        <title>Whole genome of Geoglobus acetivorans.</title>
        <authorList>
            <person name="Liu D."/>
        </authorList>
    </citation>
    <scope>NUCLEOTIDE SEQUENCE [LARGE SCALE GENOMIC DNA]</scope>
    <source>
        <strain evidence="8 9">SBH6</strain>
    </source>
</reference>
<keyword evidence="6 7" id="KW-0378">Hydrolase</keyword>
<dbReference type="CDD" id="cd06559">
    <property type="entry name" value="Endonuclease_V"/>
    <property type="match status" value="1"/>
</dbReference>
<dbReference type="Pfam" id="PF04493">
    <property type="entry name" value="Endonuclease_5"/>
    <property type="match status" value="1"/>
</dbReference>
<gene>
    <name evidence="7" type="primary">nfi</name>
    <name evidence="8" type="ORF">LPQ35_06740</name>
</gene>